<dbReference type="PANTHER" id="PTHR21047">
    <property type="entry name" value="DTDP-6-DEOXY-D-GLUCOSE-3,5 EPIMERASE"/>
    <property type="match status" value="1"/>
</dbReference>
<dbReference type="InterPro" id="IPR014710">
    <property type="entry name" value="RmlC-like_jellyroll"/>
</dbReference>
<dbReference type="GO" id="GO:0008830">
    <property type="term" value="F:dTDP-4-dehydrorhamnose 3,5-epimerase activity"/>
    <property type="evidence" value="ECO:0007669"/>
    <property type="project" value="InterPro"/>
</dbReference>
<dbReference type="SUPFAM" id="SSF51182">
    <property type="entry name" value="RmlC-like cupins"/>
    <property type="match status" value="1"/>
</dbReference>
<dbReference type="GO" id="GO:0019305">
    <property type="term" value="P:dTDP-rhamnose biosynthetic process"/>
    <property type="evidence" value="ECO:0007669"/>
    <property type="project" value="TreeGrafter"/>
</dbReference>
<organism evidence="1">
    <name type="scientific">marine metagenome</name>
    <dbReference type="NCBI Taxonomy" id="408172"/>
    <lineage>
        <taxon>unclassified sequences</taxon>
        <taxon>metagenomes</taxon>
        <taxon>ecological metagenomes</taxon>
    </lineage>
</organism>
<name>A0A382IND5_9ZZZZ</name>
<dbReference type="GO" id="GO:0005829">
    <property type="term" value="C:cytosol"/>
    <property type="evidence" value="ECO:0007669"/>
    <property type="project" value="TreeGrafter"/>
</dbReference>
<dbReference type="EMBL" id="UINC01068244">
    <property type="protein sequence ID" value="SVC00717.1"/>
    <property type="molecule type" value="Genomic_DNA"/>
</dbReference>
<dbReference type="InterPro" id="IPR011051">
    <property type="entry name" value="RmlC_Cupin_sf"/>
</dbReference>
<dbReference type="PANTHER" id="PTHR21047:SF2">
    <property type="entry name" value="THYMIDINE DIPHOSPHO-4-KETO-RHAMNOSE 3,5-EPIMERASE"/>
    <property type="match status" value="1"/>
</dbReference>
<evidence type="ECO:0008006" key="2">
    <source>
        <dbReference type="Google" id="ProtNLM"/>
    </source>
</evidence>
<dbReference type="CDD" id="cd00438">
    <property type="entry name" value="cupin_RmlC"/>
    <property type="match status" value="1"/>
</dbReference>
<dbReference type="AlphaFoldDB" id="A0A382IND5"/>
<accession>A0A382IND5</accession>
<feature type="non-terminal residue" evidence="1">
    <location>
        <position position="1"/>
    </location>
</feature>
<proteinExistence type="predicted"/>
<dbReference type="NCBIfam" id="TIGR01221">
    <property type="entry name" value="rmlC"/>
    <property type="match status" value="1"/>
</dbReference>
<dbReference type="GO" id="GO:0000271">
    <property type="term" value="P:polysaccharide biosynthetic process"/>
    <property type="evidence" value="ECO:0007669"/>
    <property type="project" value="TreeGrafter"/>
</dbReference>
<reference evidence="1" key="1">
    <citation type="submission" date="2018-05" db="EMBL/GenBank/DDBJ databases">
        <authorList>
            <person name="Lanie J.A."/>
            <person name="Ng W.-L."/>
            <person name="Kazmierczak K.M."/>
            <person name="Andrzejewski T.M."/>
            <person name="Davidsen T.M."/>
            <person name="Wayne K.J."/>
            <person name="Tettelin H."/>
            <person name="Glass J.I."/>
            <person name="Rusch D."/>
            <person name="Podicherti R."/>
            <person name="Tsui H.-C.T."/>
            <person name="Winkler M.E."/>
        </authorList>
    </citation>
    <scope>NUCLEOTIDE SEQUENCE</scope>
</reference>
<dbReference type="Gene3D" id="2.60.120.10">
    <property type="entry name" value="Jelly Rolls"/>
    <property type="match status" value="1"/>
</dbReference>
<sequence>VDLEIPDVKVFTPDIYEDDRGYFFESFRASWLPGVEFVQDNQSLSSKNTLRGLHYQLENPQGKLVRVIKGAVFDIAVDLRRSSDHFGRWIGRTLTQRNREIFWVPPGFAHGFLVLTDSAEFVYKCSNYYSPGDEYTIAWDDPTLGIDWPTEALPPVLSDKDRNAPTFEGCPIYP</sequence>
<gene>
    <name evidence="1" type="ORF">METZ01_LOCUS253571</name>
</gene>
<evidence type="ECO:0000313" key="1">
    <source>
        <dbReference type="EMBL" id="SVC00717.1"/>
    </source>
</evidence>
<dbReference type="InterPro" id="IPR000888">
    <property type="entry name" value="RmlC-like"/>
</dbReference>
<protein>
    <recommendedName>
        <fullName evidence="2">dTDP-4-dehydrorhamnose 3,5-epimerase</fullName>
    </recommendedName>
</protein>
<dbReference type="Pfam" id="PF00908">
    <property type="entry name" value="dTDP_sugar_isom"/>
    <property type="match status" value="1"/>
</dbReference>